<protein>
    <submittedName>
        <fullName evidence="4">Tuberin</fullName>
    </submittedName>
</protein>
<name>A0AAD9R2M3_ACRCE</name>
<dbReference type="GO" id="GO:0005096">
    <property type="term" value="F:GTPase activator activity"/>
    <property type="evidence" value="ECO:0007669"/>
    <property type="project" value="InterPro"/>
</dbReference>
<gene>
    <name evidence="4" type="ORF">P5673_003346</name>
</gene>
<sequence>MSKQNVSEGFRQKVKQFFGVKKGNVITSSVYEGPKPDEFYFHQELLQEISKESPLSNRVKVLRELCDFLASRRVEDHAIEAAWEAVNDLLEASNPVEARHVTLQFLTVMVFVQALSDNGKDITYFEEVTGPFLLSWMPEVMKGGRMDVFMPLVINVIHYNSSFLDEDIITGIVRETCQVTRTTKEEEDIELCLCLLDAVVRYSCLPSNALFDFIAIACRAVNIEKFCQHSWKIMRNLLGTHLGHRGVYTMCNIMEDSDNHSDTMLLRGSVFFIGMCLWGSQRVPNLKYSNTTVLPSMLQALSSHHSLVALEVTLSVQRLVKKYGHELNVVAWDSVLDISEALQKQIEVYSPGENSLIENLHILFTSIEELFETNKFNGPEERFFALIEKSASKRPEHSLHVLVSFKAQTVHPAQEGWLTNLHNLMEKYFRYEIRTSVRAKVLSVLSSLLTSYGHWYEDELLDVAVLPYLSHISEDQDVTVRNEAAQIIIDLCLTSDSLKCQDFFSIIEKVISRHVELLGKGQQLDEQEQVKPMRLSSLLDMYVSLLQEEKELKDVKTAVSGLVQVFKAKLFRLPHSHAVRALQLLVSHVKAHYDHRYSTYIASIIRIMTFECFLSLRCDSSLRIGVCNSSEEENNTKFSRYFTWWHSDLDAKPSSHLGIIQYSEVFEVILKCVQDEWDWTVLEHVLKALPEVLQNKSLILSANLALNAMTSVLCHMVLEPSYIHDLHRVPSGVGRVGLLALIFQVLTVLATYHSNLDRRRQVELVRALELGLGTKCAVRCVSSLTLCTMEMQAVMKSLLPALLFRLSQISATVAMAAPMLEFLSGLVHLPHLYTSFQDSQYKSVFAICLPYTDPYRYSQYTVTLAYHVIAAWFVRSRLAYRKAFVGFVSKGLKASAVNPERFDPRPDSPALATAKSHSNNVSNQPSPQTAPRSISPVTKKETDSSCELHSEMSEVCMDMMARYTFAPCMSQPNRTKAVEFMLATGHSRTWMINNTIVTISTSGTYVGLDGVCENCLALRERKFDISSLEKSKLEKILQQRTTAIAADSTETLLTLTSSDHSQGTGIGTRISANSQTKPDASPKPDSKFTSLEKTALHKSLSVDTAKLKSLSDSRSSNASERRNSEPVASAVSPRNCQCVCQGWAEILIRRPCGNLSWIMRIQNRETSASLDGDVSMAVLDDPQIGD</sequence>
<proteinExistence type="predicted"/>
<accession>A0AAD9R2M3</accession>
<dbReference type="Pfam" id="PF03542">
    <property type="entry name" value="Tuberin"/>
    <property type="match status" value="1"/>
</dbReference>
<reference evidence="4" key="2">
    <citation type="journal article" date="2023" name="Science">
        <title>Genomic signatures of disease resistance in endangered staghorn corals.</title>
        <authorList>
            <person name="Vollmer S.V."/>
            <person name="Selwyn J.D."/>
            <person name="Despard B.A."/>
            <person name="Roesel C.L."/>
        </authorList>
    </citation>
    <scope>NUCLEOTIDE SEQUENCE</scope>
    <source>
        <strain evidence="4">K2</strain>
    </source>
</reference>
<evidence type="ECO:0000313" key="5">
    <source>
        <dbReference type="Proteomes" id="UP001249851"/>
    </source>
</evidence>
<reference evidence="4" key="1">
    <citation type="journal article" date="2023" name="G3 (Bethesda)">
        <title>Whole genome assembly and annotation of the endangered Caribbean coral Acropora cervicornis.</title>
        <authorList>
            <person name="Selwyn J.D."/>
            <person name="Vollmer S.V."/>
        </authorList>
    </citation>
    <scope>NUCLEOTIDE SEQUENCE</scope>
    <source>
        <strain evidence="4">K2</strain>
    </source>
</reference>
<evidence type="ECO:0000313" key="4">
    <source>
        <dbReference type="EMBL" id="KAK2571931.1"/>
    </source>
</evidence>
<dbReference type="GO" id="GO:0051726">
    <property type="term" value="P:regulation of cell cycle"/>
    <property type="evidence" value="ECO:0007669"/>
    <property type="project" value="TreeGrafter"/>
</dbReference>
<dbReference type="SUPFAM" id="SSF48371">
    <property type="entry name" value="ARM repeat"/>
    <property type="match status" value="1"/>
</dbReference>
<dbReference type="GO" id="GO:0005634">
    <property type="term" value="C:nucleus"/>
    <property type="evidence" value="ECO:0007669"/>
    <property type="project" value="InterPro"/>
</dbReference>
<comment type="caution">
    <text evidence="4">The sequence shown here is derived from an EMBL/GenBank/DDBJ whole genome shotgun (WGS) entry which is preliminary data.</text>
</comment>
<evidence type="ECO:0000259" key="3">
    <source>
        <dbReference type="Pfam" id="PF11864"/>
    </source>
</evidence>
<dbReference type="GO" id="GO:0046627">
    <property type="term" value="P:negative regulation of insulin receptor signaling pathway"/>
    <property type="evidence" value="ECO:0007669"/>
    <property type="project" value="TreeGrafter"/>
</dbReference>
<dbReference type="GO" id="GO:0032007">
    <property type="term" value="P:negative regulation of TOR signaling"/>
    <property type="evidence" value="ECO:0007669"/>
    <property type="project" value="InterPro"/>
</dbReference>
<dbReference type="Proteomes" id="UP001249851">
    <property type="component" value="Unassembled WGS sequence"/>
</dbReference>
<evidence type="ECO:0000259" key="2">
    <source>
        <dbReference type="Pfam" id="PF03542"/>
    </source>
</evidence>
<dbReference type="InterPro" id="IPR027107">
    <property type="entry name" value="Tuberin/Ral-act_asu"/>
</dbReference>
<dbReference type="InterPro" id="IPR003913">
    <property type="entry name" value="Tuberin"/>
</dbReference>
<dbReference type="GO" id="GO:0051898">
    <property type="term" value="P:negative regulation of phosphatidylinositol 3-kinase/protein kinase B signal transduction"/>
    <property type="evidence" value="ECO:0007669"/>
    <property type="project" value="TreeGrafter"/>
</dbReference>
<evidence type="ECO:0000256" key="1">
    <source>
        <dbReference type="SAM" id="MobiDB-lite"/>
    </source>
</evidence>
<dbReference type="PRINTS" id="PR01431">
    <property type="entry name" value="TUBERIN"/>
</dbReference>
<dbReference type="AlphaFoldDB" id="A0AAD9R2M3"/>
<feature type="region of interest" description="Disordered" evidence="1">
    <location>
        <begin position="898"/>
        <end position="944"/>
    </location>
</feature>
<dbReference type="GO" id="GO:0030178">
    <property type="term" value="P:negative regulation of Wnt signaling pathway"/>
    <property type="evidence" value="ECO:0007669"/>
    <property type="project" value="TreeGrafter"/>
</dbReference>
<dbReference type="InterPro" id="IPR016024">
    <property type="entry name" value="ARM-type_fold"/>
</dbReference>
<feature type="region of interest" description="Disordered" evidence="1">
    <location>
        <begin position="1056"/>
        <end position="1087"/>
    </location>
</feature>
<feature type="compositionally biased region" description="Polar residues" evidence="1">
    <location>
        <begin position="915"/>
        <end position="936"/>
    </location>
</feature>
<dbReference type="Gene3D" id="1.25.10.10">
    <property type="entry name" value="Leucine-rich Repeat Variant"/>
    <property type="match status" value="1"/>
</dbReference>
<dbReference type="InterPro" id="IPR018515">
    <property type="entry name" value="Tuberin-type_domain"/>
</dbReference>
<dbReference type="PANTHER" id="PTHR10063">
    <property type="entry name" value="TUBERIN"/>
    <property type="match status" value="1"/>
</dbReference>
<feature type="domain" description="Tuberin N-terminal" evidence="3">
    <location>
        <begin position="112"/>
        <end position="445"/>
    </location>
</feature>
<dbReference type="InterPro" id="IPR024584">
    <property type="entry name" value="Tuberin_N"/>
</dbReference>
<keyword evidence="5" id="KW-1185">Reference proteome</keyword>
<dbReference type="Pfam" id="PF11864">
    <property type="entry name" value="DUF3384"/>
    <property type="match status" value="1"/>
</dbReference>
<dbReference type="InterPro" id="IPR011989">
    <property type="entry name" value="ARM-like"/>
</dbReference>
<dbReference type="EMBL" id="JARQWQ010000005">
    <property type="protein sequence ID" value="KAK2571931.1"/>
    <property type="molecule type" value="Genomic_DNA"/>
</dbReference>
<dbReference type="PANTHER" id="PTHR10063:SF0">
    <property type="entry name" value="TUBERIN"/>
    <property type="match status" value="1"/>
</dbReference>
<feature type="region of interest" description="Disordered" evidence="1">
    <location>
        <begin position="1107"/>
        <end position="1128"/>
    </location>
</feature>
<organism evidence="4 5">
    <name type="scientific">Acropora cervicornis</name>
    <name type="common">Staghorn coral</name>
    <dbReference type="NCBI Taxonomy" id="6130"/>
    <lineage>
        <taxon>Eukaryota</taxon>
        <taxon>Metazoa</taxon>
        <taxon>Cnidaria</taxon>
        <taxon>Anthozoa</taxon>
        <taxon>Hexacorallia</taxon>
        <taxon>Scleractinia</taxon>
        <taxon>Astrocoeniina</taxon>
        <taxon>Acroporidae</taxon>
        <taxon>Acropora</taxon>
    </lineage>
</organism>
<dbReference type="GO" id="GO:0033596">
    <property type="term" value="C:TSC1-TSC2 complex"/>
    <property type="evidence" value="ECO:0007669"/>
    <property type="project" value="InterPro"/>
</dbReference>
<feature type="domain" description="Tuberin-type" evidence="2">
    <location>
        <begin position="551"/>
        <end position="878"/>
    </location>
</feature>